<dbReference type="AlphaFoldDB" id="A0A4Y9T538"/>
<sequence>MSPPSENPCLSCGACCRTYRVSFYWGEALELGLPTELIEQVTPHLACMAGTNATQPRCVALGHGTAGPMACGVYPQRPSPCRELQIGDEKCNRARERHGLLPLSPQCS</sequence>
<name>A0A4Y9T538_9BURK</name>
<evidence type="ECO:0000313" key="1">
    <source>
        <dbReference type="EMBL" id="TFW34997.1"/>
    </source>
</evidence>
<dbReference type="InterPro" id="IPR005358">
    <property type="entry name" value="Puta_zinc/iron-chelating_dom"/>
</dbReference>
<dbReference type="RefSeq" id="WP_135188199.1">
    <property type="nucleotide sequence ID" value="NZ_SPUM01000018.1"/>
</dbReference>
<accession>A0A4Y9T538</accession>
<dbReference type="Proteomes" id="UP000297258">
    <property type="component" value="Unassembled WGS sequence"/>
</dbReference>
<keyword evidence="2" id="KW-1185">Reference proteome</keyword>
<comment type="caution">
    <text evidence="1">The sequence shown here is derived from an EMBL/GenBank/DDBJ whole genome shotgun (WGS) entry which is preliminary data.</text>
</comment>
<dbReference type="OrthoDB" id="196483at2"/>
<evidence type="ECO:0000313" key="2">
    <source>
        <dbReference type="Proteomes" id="UP000297258"/>
    </source>
</evidence>
<dbReference type="EMBL" id="SPUM01000018">
    <property type="protein sequence ID" value="TFW34997.1"/>
    <property type="molecule type" value="Genomic_DNA"/>
</dbReference>
<reference evidence="1 2" key="1">
    <citation type="submission" date="2019-03" db="EMBL/GenBank/DDBJ databases">
        <title>Draft genome of Massilia hortus sp. nov., a novel bacterial species of the Oxalobacteraceae family.</title>
        <authorList>
            <person name="Peta V."/>
            <person name="Raths R."/>
            <person name="Bucking H."/>
        </authorList>
    </citation>
    <scope>NUCLEOTIDE SEQUENCE [LARGE SCALE GENOMIC DNA]</scope>
    <source>
        <strain evidence="1 2">ONC3</strain>
    </source>
</reference>
<dbReference type="Pfam" id="PF03692">
    <property type="entry name" value="CxxCxxCC"/>
    <property type="match status" value="1"/>
</dbReference>
<gene>
    <name evidence="1" type="ORF">E4O92_02630</name>
</gene>
<proteinExistence type="predicted"/>
<protein>
    <submittedName>
        <fullName evidence="1">YkgJ family cysteine cluster protein</fullName>
    </submittedName>
</protein>
<organism evidence="1 2">
    <name type="scientific">Massilia horti</name>
    <dbReference type="NCBI Taxonomy" id="2562153"/>
    <lineage>
        <taxon>Bacteria</taxon>
        <taxon>Pseudomonadati</taxon>
        <taxon>Pseudomonadota</taxon>
        <taxon>Betaproteobacteria</taxon>
        <taxon>Burkholderiales</taxon>
        <taxon>Oxalobacteraceae</taxon>
        <taxon>Telluria group</taxon>
        <taxon>Massilia</taxon>
    </lineage>
</organism>